<evidence type="ECO:0000313" key="13">
    <source>
        <dbReference type="EMBL" id="KUG18616.1"/>
    </source>
</evidence>
<dbReference type="InterPro" id="IPR005835">
    <property type="entry name" value="NTP_transferase_dom"/>
</dbReference>
<feature type="domain" description="Nucleotidyl transferase" evidence="11">
    <location>
        <begin position="3"/>
        <end position="226"/>
    </location>
</feature>
<dbReference type="PANTHER" id="PTHR43584:SF8">
    <property type="entry name" value="N-ACETYLMURAMATE ALPHA-1-PHOSPHATE URIDYLYLTRANSFERASE"/>
    <property type="match status" value="1"/>
</dbReference>
<evidence type="ECO:0000259" key="11">
    <source>
        <dbReference type="Pfam" id="PF00483"/>
    </source>
</evidence>
<evidence type="ECO:0000256" key="1">
    <source>
        <dbReference type="ARBA" id="ARBA00005166"/>
    </source>
</evidence>
<feature type="domain" description="Mannose-1-phosphate guanyltransferase C-terminal" evidence="12">
    <location>
        <begin position="261"/>
        <end position="343"/>
    </location>
</feature>
<dbReference type="GO" id="GO:0006048">
    <property type="term" value="P:UDP-N-acetylglucosamine biosynthetic process"/>
    <property type="evidence" value="ECO:0007669"/>
    <property type="project" value="UniProtKB-UniPathway"/>
</dbReference>
<gene>
    <name evidence="13" type="ORF">ASZ90_011677</name>
</gene>
<comment type="pathway">
    <text evidence="1">Nucleotide-sugar biosynthesis; UDP-N-acetyl-alpha-D-glucosamine biosynthesis; N-acetyl-alpha-D-glucosamine 1-phosphate from alpha-D-glucosamine 6-phosphate (route II): step 2/2.</text>
</comment>
<dbReference type="InterPro" id="IPR056729">
    <property type="entry name" value="GMPPB_C"/>
</dbReference>
<dbReference type="Pfam" id="PF00483">
    <property type="entry name" value="NTP_transferase"/>
    <property type="match status" value="1"/>
</dbReference>
<dbReference type="InterPro" id="IPR050065">
    <property type="entry name" value="GlmU-like"/>
</dbReference>
<proteinExistence type="inferred from homology"/>
<dbReference type="SUPFAM" id="SSF53448">
    <property type="entry name" value="Nucleotide-diphospho-sugar transferases"/>
    <property type="match status" value="1"/>
</dbReference>
<dbReference type="Gene3D" id="3.90.550.10">
    <property type="entry name" value="Spore Coat Polysaccharide Biosynthesis Protein SpsA, Chain A"/>
    <property type="match status" value="1"/>
</dbReference>
<comment type="similarity">
    <text evidence="4">In the N-terminal section; belongs to the N-acetylglucosamine-1-phosphate uridyltransferase family.</text>
</comment>
<dbReference type="PANTHER" id="PTHR43584">
    <property type="entry name" value="NUCLEOTIDYL TRANSFERASE"/>
    <property type="match status" value="1"/>
</dbReference>
<protein>
    <submittedName>
        <fullName evidence="13">Glucose-1-phosphate thymidylyltransferase</fullName>
        <ecNumber evidence="13">2.7.7.24</ecNumber>
    </submittedName>
</protein>
<comment type="catalytic activity">
    <reaction evidence="10">
        <text>N-acetyl-alpha-D-glucosamine 1-phosphate + UTP + H(+) = UDP-N-acetyl-alpha-D-glucosamine + diphosphate</text>
        <dbReference type="Rhea" id="RHEA:13509"/>
        <dbReference type="ChEBI" id="CHEBI:15378"/>
        <dbReference type="ChEBI" id="CHEBI:33019"/>
        <dbReference type="ChEBI" id="CHEBI:46398"/>
        <dbReference type="ChEBI" id="CHEBI:57705"/>
        <dbReference type="ChEBI" id="CHEBI:57776"/>
        <dbReference type="EC" id="2.7.7.23"/>
    </reaction>
</comment>
<comment type="caution">
    <text evidence="13">The sequence shown here is derived from an EMBL/GenBank/DDBJ whole genome shotgun (WGS) entry which is preliminary data.</text>
</comment>
<evidence type="ECO:0000256" key="9">
    <source>
        <dbReference type="ARBA" id="ARBA00048247"/>
    </source>
</evidence>
<keyword evidence="5 13" id="KW-0808">Transferase</keyword>
<evidence type="ECO:0000256" key="7">
    <source>
        <dbReference type="ARBA" id="ARBA00023268"/>
    </source>
</evidence>
<evidence type="ECO:0000256" key="8">
    <source>
        <dbReference type="ARBA" id="ARBA00023315"/>
    </source>
</evidence>
<name>A0A0W8FCL7_9ZZZZ</name>
<dbReference type="InterPro" id="IPR011004">
    <property type="entry name" value="Trimer_LpxA-like_sf"/>
</dbReference>
<organism evidence="13">
    <name type="scientific">hydrocarbon metagenome</name>
    <dbReference type="NCBI Taxonomy" id="938273"/>
    <lineage>
        <taxon>unclassified sequences</taxon>
        <taxon>metagenomes</taxon>
        <taxon>ecological metagenomes</taxon>
    </lineage>
</organism>
<sequence length="404" mass="43578">MQAIILAAGEGSRMRPLTAGVPKVMLPIAGRPLLEHIVLRAKEAGIDRFVLVVGYGADSVRDHFQDGRSLGVKIEYAHQNEQLGTAHALMAAESLAEDSFMVLNGDVLPDIGALKELAAKGMAVSAIKVDDPGRYGVFLEEDGIFQSVVEKSEDPPSNLANAGIYLFKKWIFDELRLIPKSTRGEYELTDGLNRAANKEAIEIVELNSWLEIGRPWDILEANLALLAQVEPRILGEVEEGATLKGKISIGRGTVVRSGSYIEGPVMIGQDSEIGPNCYIRPTCCIGDNVRIGNAVEIKNSTIMNGTKIGHLSYVGDSIIGERCNFGAGTICSNLRHDKGSIKSYLKGEKVDSGRRKLGVIMGHGVMTGINTSIYPGTVIEAGYWGKPAEVIRGHISPEMKDNGL</sequence>
<dbReference type="GO" id="GO:0019134">
    <property type="term" value="F:glucosamine-1-phosphate N-acetyltransferase activity"/>
    <property type="evidence" value="ECO:0007669"/>
    <property type="project" value="UniProtKB-EC"/>
</dbReference>
<dbReference type="AlphaFoldDB" id="A0A0W8FCL7"/>
<comment type="pathway">
    <text evidence="2">Nucleotide-sugar biosynthesis; UDP-N-acetyl-alpha-D-glucosamine biosynthesis; UDP-N-acetyl-alpha-D-glucosamine from N-acetyl-alpha-D-glucosamine 1-phosphate: step 1/1.</text>
</comment>
<dbReference type="InterPro" id="IPR023915">
    <property type="entry name" value="Bifunctiontional_GlmU_arc-type"/>
</dbReference>
<evidence type="ECO:0000259" key="12">
    <source>
        <dbReference type="Pfam" id="PF25087"/>
    </source>
</evidence>
<comment type="catalytic activity">
    <reaction evidence="9">
        <text>alpha-D-glucosamine 1-phosphate + acetyl-CoA = N-acetyl-alpha-D-glucosamine 1-phosphate + CoA + H(+)</text>
        <dbReference type="Rhea" id="RHEA:13725"/>
        <dbReference type="ChEBI" id="CHEBI:15378"/>
        <dbReference type="ChEBI" id="CHEBI:57287"/>
        <dbReference type="ChEBI" id="CHEBI:57288"/>
        <dbReference type="ChEBI" id="CHEBI:57776"/>
        <dbReference type="ChEBI" id="CHEBI:58516"/>
        <dbReference type="EC" id="2.3.1.157"/>
    </reaction>
</comment>
<dbReference type="Pfam" id="PF25087">
    <property type="entry name" value="GMPPB_C"/>
    <property type="match status" value="1"/>
</dbReference>
<evidence type="ECO:0000256" key="4">
    <source>
        <dbReference type="ARBA" id="ARBA00007947"/>
    </source>
</evidence>
<keyword evidence="8" id="KW-0012">Acyltransferase</keyword>
<dbReference type="GO" id="GO:0003977">
    <property type="term" value="F:UDP-N-acetylglucosamine diphosphorylase activity"/>
    <property type="evidence" value="ECO:0007669"/>
    <property type="project" value="UniProtKB-EC"/>
</dbReference>
<accession>A0A0W8FCL7</accession>
<dbReference type="CDD" id="cd04181">
    <property type="entry name" value="NTP_transferase"/>
    <property type="match status" value="1"/>
</dbReference>
<dbReference type="GO" id="GO:0008879">
    <property type="term" value="F:glucose-1-phosphate thymidylyltransferase activity"/>
    <property type="evidence" value="ECO:0007669"/>
    <property type="project" value="UniProtKB-EC"/>
</dbReference>
<comment type="similarity">
    <text evidence="3">In the C-terminal section; belongs to the transferase hexapeptide repeat family.</text>
</comment>
<dbReference type="Gene3D" id="2.160.10.10">
    <property type="entry name" value="Hexapeptide repeat proteins"/>
    <property type="match status" value="1"/>
</dbReference>
<reference evidence="13" key="1">
    <citation type="journal article" date="2015" name="Proc. Natl. Acad. Sci. U.S.A.">
        <title>Networks of energetic and metabolic interactions define dynamics in microbial communities.</title>
        <authorList>
            <person name="Embree M."/>
            <person name="Liu J.K."/>
            <person name="Al-Bassam M.M."/>
            <person name="Zengler K."/>
        </authorList>
    </citation>
    <scope>NUCLEOTIDE SEQUENCE</scope>
</reference>
<dbReference type="NCBIfam" id="TIGR03992">
    <property type="entry name" value="Arch_glmU"/>
    <property type="match status" value="1"/>
</dbReference>
<dbReference type="EC" id="2.7.7.24" evidence="13"/>
<dbReference type="EMBL" id="LNQE01001371">
    <property type="protein sequence ID" value="KUG18616.1"/>
    <property type="molecule type" value="Genomic_DNA"/>
</dbReference>
<evidence type="ECO:0000256" key="10">
    <source>
        <dbReference type="ARBA" id="ARBA00048493"/>
    </source>
</evidence>
<keyword evidence="7" id="KW-0511">Multifunctional enzyme</keyword>
<dbReference type="SUPFAM" id="SSF51161">
    <property type="entry name" value="Trimeric LpxA-like enzymes"/>
    <property type="match status" value="1"/>
</dbReference>
<evidence type="ECO:0000256" key="6">
    <source>
        <dbReference type="ARBA" id="ARBA00022695"/>
    </source>
</evidence>
<dbReference type="UniPathway" id="UPA00113">
    <property type="reaction ID" value="UER00532"/>
</dbReference>
<evidence type="ECO:0000256" key="2">
    <source>
        <dbReference type="ARBA" id="ARBA00005208"/>
    </source>
</evidence>
<dbReference type="InterPro" id="IPR029044">
    <property type="entry name" value="Nucleotide-diphossugar_trans"/>
</dbReference>
<evidence type="ECO:0000256" key="5">
    <source>
        <dbReference type="ARBA" id="ARBA00022679"/>
    </source>
</evidence>
<evidence type="ECO:0000256" key="3">
    <source>
        <dbReference type="ARBA" id="ARBA00007707"/>
    </source>
</evidence>
<dbReference type="CDD" id="cd05636">
    <property type="entry name" value="LbH_G1P_TT_C_like"/>
    <property type="match status" value="1"/>
</dbReference>
<keyword evidence="6 13" id="KW-0548">Nucleotidyltransferase</keyword>